<protein>
    <submittedName>
        <fullName evidence="1">Uncharacterized protein</fullName>
    </submittedName>
</protein>
<proteinExistence type="predicted"/>
<comment type="caution">
    <text evidence="1">The sequence shown here is derived from an EMBL/GenBank/DDBJ whole genome shotgun (WGS) entry which is preliminary data.</text>
</comment>
<evidence type="ECO:0000313" key="2">
    <source>
        <dbReference type="Proteomes" id="UP001187531"/>
    </source>
</evidence>
<keyword evidence="2" id="KW-1185">Reference proteome</keyword>
<organism evidence="1 2">
    <name type="scientific">Artemia franciscana</name>
    <name type="common">Brine shrimp</name>
    <name type="synonym">Artemia sanfranciscana</name>
    <dbReference type="NCBI Taxonomy" id="6661"/>
    <lineage>
        <taxon>Eukaryota</taxon>
        <taxon>Metazoa</taxon>
        <taxon>Ecdysozoa</taxon>
        <taxon>Arthropoda</taxon>
        <taxon>Crustacea</taxon>
        <taxon>Branchiopoda</taxon>
        <taxon>Anostraca</taxon>
        <taxon>Artemiidae</taxon>
        <taxon>Artemia</taxon>
    </lineage>
</organism>
<sequence>METCSMTKSDDRPAQYVLDLLIVARDSVEVAHDDEHIFLWCLVGDTLKLKVELFALFIASGRVRSIYLDD</sequence>
<evidence type="ECO:0000313" key="1">
    <source>
        <dbReference type="EMBL" id="KAK2706178.1"/>
    </source>
</evidence>
<accession>A0AA88H7C1</accession>
<dbReference type="Proteomes" id="UP001187531">
    <property type="component" value="Unassembled WGS sequence"/>
</dbReference>
<dbReference type="EMBL" id="JAVRJZ010000020">
    <property type="protein sequence ID" value="KAK2706178.1"/>
    <property type="molecule type" value="Genomic_DNA"/>
</dbReference>
<feature type="non-terminal residue" evidence="1">
    <location>
        <position position="70"/>
    </location>
</feature>
<gene>
    <name evidence="1" type="ORF">QYM36_016273</name>
</gene>
<name>A0AA88H7C1_ARTSF</name>
<dbReference type="AlphaFoldDB" id="A0AA88H7C1"/>
<reference evidence="1" key="1">
    <citation type="submission" date="2023-07" db="EMBL/GenBank/DDBJ databases">
        <title>Chromosome-level genome assembly of Artemia franciscana.</title>
        <authorList>
            <person name="Jo E."/>
        </authorList>
    </citation>
    <scope>NUCLEOTIDE SEQUENCE</scope>
    <source>
        <tissue evidence="1">Whole body</tissue>
    </source>
</reference>